<keyword evidence="3" id="KW-1185">Reference proteome</keyword>
<feature type="domain" description="Calcineurin-like phosphoesterase" evidence="1">
    <location>
        <begin position="34"/>
        <end position="227"/>
    </location>
</feature>
<dbReference type="PANTHER" id="PTHR42850:SF4">
    <property type="entry name" value="ZINC-DEPENDENT ENDOPOLYPHOSPHATASE"/>
    <property type="match status" value="1"/>
</dbReference>
<dbReference type="InterPro" id="IPR029052">
    <property type="entry name" value="Metallo-depent_PP-like"/>
</dbReference>
<dbReference type="Gene3D" id="3.60.21.10">
    <property type="match status" value="1"/>
</dbReference>
<dbReference type="PANTHER" id="PTHR42850">
    <property type="entry name" value="METALLOPHOSPHOESTERASE"/>
    <property type="match status" value="1"/>
</dbReference>
<evidence type="ECO:0000313" key="2">
    <source>
        <dbReference type="EMBL" id="MQY45296.1"/>
    </source>
</evidence>
<dbReference type="CDD" id="cd00144">
    <property type="entry name" value="MPP_PPP_family"/>
    <property type="match status" value="1"/>
</dbReference>
<dbReference type="AlphaFoldDB" id="A0A6A8A7Q1"/>
<dbReference type="EMBL" id="WIXI01000029">
    <property type="protein sequence ID" value="MQY45296.1"/>
    <property type="molecule type" value="Genomic_DNA"/>
</dbReference>
<reference evidence="2 3" key="1">
    <citation type="submission" date="2019-11" db="EMBL/GenBank/DDBJ databases">
        <title>Genome analysis of Rhizobacterium cereale a novel genus and species isolated from maize roots in North Spain.</title>
        <authorList>
            <person name="Menendez E."/>
            <person name="Flores-Felix J.D."/>
            <person name="Ramirez-Bahena M.-H."/>
            <person name="Igual J.M."/>
            <person name="Garcia-Fraile P."/>
            <person name="Peix A."/>
            <person name="Velazquez E."/>
        </authorList>
    </citation>
    <scope>NUCLEOTIDE SEQUENCE [LARGE SCALE GENOMIC DNA]</scope>
    <source>
        <strain evidence="2 3">RZME27</strain>
    </source>
</reference>
<dbReference type="InterPro" id="IPR050126">
    <property type="entry name" value="Ap4A_hydrolase"/>
</dbReference>
<protein>
    <submittedName>
        <fullName evidence="2">Serine/threonine protein phosphatase</fullName>
    </submittedName>
</protein>
<organism evidence="2 3">
    <name type="scientific">Endobacterium cereale</name>
    <dbReference type="NCBI Taxonomy" id="2663029"/>
    <lineage>
        <taxon>Bacteria</taxon>
        <taxon>Pseudomonadati</taxon>
        <taxon>Pseudomonadota</taxon>
        <taxon>Alphaproteobacteria</taxon>
        <taxon>Hyphomicrobiales</taxon>
        <taxon>Rhizobiaceae</taxon>
        <taxon>Endobacterium</taxon>
    </lineage>
</organism>
<name>A0A6A8A7Q1_9HYPH</name>
<proteinExistence type="predicted"/>
<evidence type="ECO:0000313" key="3">
    <source>
        <dbReference type="Proteomes" id="UP000435138"/>
    </source>
</evidence>
<dbReference type="GO" id="GO:0110154">
    <property type="term" value="P:RNA decapping"/>
    <property type="evidence" value="ECO:0007669"/>
    <property type="project" value="TreeGrafter"/>
</dbReference>
<dbReference type="Proteomes" id="UP000435138">
    <property type="component" value="Unassembled WGS sequence"/>
</dbReference>
<dbReference type="GO" id="GO:0016791">
    <property type="term" value="F:phosphatase activity"/>
    <property type="evidence" value="ECO:0007669"/>
    <property type="project" value="TreeGrafter"/>
</dbReference>
<dbReference type="GO" id="GO:0005737">
    <property type="term" value="C:cytoplasm"/>
    <property type="evidence" value="ECO:0007669"/>
    <property type="project" value="TreeGrafter"/>
</dbReference>
<dbReference type="Pfam" id="PF00149">
    <property type="entry name" value="Metallophos"/>
    <property type="match status" value="1"/>
</dbReference>
<dbReference type="InterPro" id="IPR004843">
    <property type="entry name" value="Calcineurin-like_PHP"/>
</dbReference>
<dbReference type="SUPFAM" id="SSF56300">
    <property type="entry name" value="Metallo-dependent phosphatases"/>
    <property type="match status" value="1"/>
</dbReference>
<dbReference type="GO" id="GO:0008803">
    <property type="term" value="F:bis(5'-nucleosyl)-tetraphosphatase (symmetrical) activity"/>
    <property type="evidence" value="ECO:0007669"/>
    <property type="project" value="TreeGrafter"/>
</dbReference>
<gene>
    <name evidence="2" type="ORF">GAO09_04340</name>
</gene>
<comment type="caution">
    <text evidence="2">The sequence shown here is derived from an EMBL/GenBank/DDBJ whole genome shotgun (WGS) entry which is preliminary data.</text>
</comment>
<accession>A0A6A8A7Q1</accession>
<dbReference type="RefSeq" id="WP_153352834.1">
    <property type="nucleotide sequence ID" value="NZ_JAYKOO010000013.1"/>
</dbReference>
<sequence>MKSLLQRFLRQGGPTQATPPRRRFALGQPGPAYPLYAVGDVHGCMDQLLDAERRIRNDARQYEKQGLTILLGDYVDRGPRSAAVLEHLARPPDTTLRRVPLCGNHDDVFLQFLRDPSQIDRWLEFGGRQTLLSYGMDAEHLVSRSGGDPALMRSILKDIVPAHHVEFLESLPVMLEVGDYVFVHAGIRPEVPLEEQRDEDLMWIRQSFLSKGPMLPKIVIHGHTPVEKPEFAAGRIGIDTGAYYSGHLAVLKIIDGKASIL</sequence>
<evidence type="ECO:0000259" key="1">
    <source>
        <dbReference type="Pfam" id="PF00149"/>
    </source>
</evidence>